<reference evidence="2" key="2">
    <citation type="submission" date="2023-05" db="EMBL/GenBank/DDBJ databases">
        <authorList>
            <consortium name="Lawrence Berkeley National Laboratory"/>
            <person name="Steindorff A."/>
            <person name="Hensen N."/>
            <person name="Bonometti L."/>
            <person name="Westerberg I."/>
            <person name="Brannstrom I.O."/>
            <person name="Guillou S."/>
            <person name="Cros-Aarteil S."/>
            <person name="Calhoun S."/>
            <person name="Haridas S."/>
            <person name="Kuo A."/>
            <person name="Mondo S."/>
            <person name="Pangilinan J."/>
            <person name="Riley R."/>
            <person name="Labutti K."/>
            <person name="Andreopoulos B."/>
            <person name="Lipzen A."/>
            <person name="Chen C."/>
            <person name="Yanf M."/>
            <person name="Daum C."/>
            <person name="Ng V."/>
            <person name="Clum A."/>
            <person name="Ohm R."/>
            <person name="Martin F."/>
            <person name="Silar P."/>
            <person name="Natvig D."/>
            <person name="Lalanne C."/>
            <person name="Gautier V."/>
            <person name="Ament-Velasquez S.L."/>
            <person name="Kruys A."/>
            <person name="Hutchinson M.I."/>
            <person name="Powell A.J."/>
            <person name="Barry K."/>
            <person name="Miller A.N."/>
            <person name="Grigoriev I.V."/>
            <person name="Debuchy R."/>
            <person name="Gladieux P."/>
            <person name="Thoren M.H."/>
            <person name="Johannesson H."/>
        </authorList>
    </citation>
    <scope>NUCLEOTIDE SEQUENCE</scope>
    <source>
        <strain evidence="2">PSN293</strain>
    </source>
</reference>
<dbReference type="Proteomes" id="UP001301769">
    <property type="component" value="Unassembled WGS sequence"/>
</dbReference>
<organism evidence="2 3">
    <name type="scientific">Rhypophila decipiens</name>
    <dbReference type="NCBI Taxonomy" id="261697"/>
    <lineage>
        <taxon>Eukaryota</taxon>
        <taxon>Fungi</taxon>
        <taxon>Dikarya</taxon>
        <taxon>Ascomycota</taxon>
        <taxon>Pezizomycotina</taxon>
        <taxon>Sordariomycetes</taxon>
        <taxon>Sordariomycetidae</taxon>
        <taxon>Sordariales</taxon>
        <taxon>Naviculisporaceae</taxon>
        <taxon>Rhypophila</taxon>
    </lineage>
</organism>
<evidence type="ECO:0000256" key="1">
    <source>
        <dbReference type="SAM" id="MobiDB-lite"/>
    </source>
</evidence>
<dbReference type="AlphaFoldDB" id="A0AAN6YH98"/>
<evidence type="ECO:0000313" key="2">
    <source>
        <dbReference type="EMBL" id="KAK4218565.1"/>
    </source>
</evidence>
<evidence type="ECO:0000313" key="3">
    <source>
        <dbReference type="Proteomes" id="UP001301769"/>
    </source>
</evidence>
<keyword evidence="3" id="KW-1185">Reference proteome</keyword>
<dbReference type="EMBL" id="MU858052">
    <property type="protein sequence ID" value="KAK4218565.1"/>
    <property type="molecule type" value="Genomic_DNA"/>
</dbReference>
<feature type="region of interest" description="Disordered" evidence="1">
    <location>
        <begin position="348"/>
        <end position="369"/>
    </location>
</feature>
<protein>
    <submittedName>
        <fullName evidence="2">Uncharacterized protein</fullName>
    </submittedName>
</protein>
<comment type="caution">
    <text evidence="2">The sequence shown here is derived from an EMBL/GenBank/DDBJ whole genome shotgun (WGS) entry which is preliminary data.</text>
</comment>
<proteinExistence type="predicted"/>
<name>A0AAN6YH98_9PEZI</name>
<reference evidence="2" key="1">
    <citation type="journal article" date="2023" name="Mol. Phylogenet. Evol.">
        <title>Genome-scale phylogeny and comparative genomics of the fungal order Sordariales.</title>
        <authorList>
            <person name="Hensen N."/>
            <person name="Bonometti L."/>
            <person name="Westerberg I."/>
            <person name="Brannstrom I.O."/>
            <person name="Guillou S."/>
            <person name="Cros-Aarteil S."/>
            <person name="Calhoun S."/>
            <person name="Haridas S."/>
            <person name="Kuo A."/>
            <person name="Mondo S."/>
            <person name="Pangilinan J."/>
            <person name="Riley R."/>
            <person name="LaButti K."/>
            <person name="Andreopoulos B."/>
            <person name="Lipzen A."/>
            <person name="Chen C."/>
            <person name="Yan M."/>
            <person name="Daum C."/>
            <person name="Ng V."/>
            <person name="Clum A."/>
            <person name="Steindorff A."/>
            <person name="Ohm R.A."/>
            <person name="Martin F."/>
            <person name="Silar P."/>
            <person name="Natvig D.O."/>
            <person name="Lalanne C."/>
            <person name="Gautier V."/>
            <person name="Ament-Velasquez S.L."/>
            <person name="Kruys A."/>
            <person name="Hutchinson M.I."/>
            <person name="Powell A.J."/>
            <person name="Barry K."/>
            <person name="Miller A.N."/>
            <person name="Grigoriev I.V."/>
            <person name="Debuchy R."/>
            <person name="Gladieux P."/>
            <person name="Hiltunen Thoren M."/>
            <person name="Johannesson H."/>
        </authorList>
    </citation>
    <scope>NUCLEOTIDE SEQUENCE</scope>
    <source>
        <strain evidence="2">PSN293</strain>
    </source>
</reference>
<accession>A0AAN6YH98</accession>
<sequence length="525" mass="56568">MDRIRLLESPLHSVLVPGGLKNIWHEADNDLEICQESRQIPYRRLLDHNLREFGWAAGSYFLHTAEREKEDCFESSSVRMVVDGLGSKGVGDQRIVEKTCTTGLSQSRWLAEQQNCALAVSGPKSQVSTTGAGPAQSSSVRLYAERRLSCPSTLLTAVTVTQAYWRSSSKADNPHVAGRGLVSPSIGNLSGARSRCAMSLVDAFMHLPDCSKVKQICSTLSSLMAWLSSVLLKTLDFIKESWGEDDVSPGTRSESQREQVWKRMGCARQAPRAPCMPITLTIQCGNHPATEGRLADCQCRATATDGCLGVLGHCRGCSGGTAVLNKTRPSDAPTPGFLPTPIIAETSLADSSSRSNGRKTIGSETMGRLPSFPEEGSILYGPPIGLVAAQMRLFAGDGNLHKRHLANCTVPPVTGQANGRISSSWAGTGAARKVPGLLPHQSLGNRRVFPHKQFPLLVTGSAPYVPTQLGFLALDPRWWCVLVRWRASDPGNGRMGPGHSNGLEIPEALLQEGSAPFCRAQRLAP</sequence>
<gene>
    <name evidence="2" type="ORF">QBC37DRAFT_395553</name>
</gene>